<name>A0A399EGM3_9DEIN</name>
<evidence type="ECO:0000259" key="1">
    <source>
        <dbReference type="Pfam" id="PF00656"/>
    </source>
</evidence>
<evidence type="ECO:0000313" key="3">
    <source>
        <dbReference type="EMBL" id="RIH81392.1"/>
    </source>
</evidence>
<sequence length="1155" mass="124924">MAKKLFALLVGIDDYPSPVPKLGGCVNDIEAVEQFLRQRVGGEYTLQKPRKLLDREAGRQAVIAGFREYLGQAGPGDLALFYYSGHGSQEMADPKFWKVEPDRRNETLVCYDSRTPGGQDLADKELALLIEEVAGKGAEVVAVLDCCHSGSGTRAALEDGLRVRRAPLDVRARPLGTYLEGVLEVGKAFTNQPGDETADWLGFSQRHLLLAACHASETAKEVQHQGQDRGAFSVALLKALAGGSLTYRDLVKRAGAELSQTVRQQTPQLEVPPQALDRLFLGEAVQPRPAYYTLSHDQELGWVMDGGAVHGIAEGAGKERTVLAVFPAGSTPAEWGSPDKALGEATVAQVWPARSRLEVGKAKLDPKLTYPAQVIATPLPPLAVAFEGERARLEPVRKALATQGPGGKASLLVAEAKGEREPGLRLLAQGGAYTLTRPHSERPLIRPLPFDEPGAARKLAERLEHVARWQATAALANPGSTLEGAVAVEFYRSLSGPTTRKPGSERFERVRGHELRLEYRLEGEKWFQPAFKLRFKNASRQTLYVGLLVLSESFEVVVPLEEGGGVLKLEPGQELWYNKGQPVYTRVPKEWWEAGITQTQDLIKLVVSDRPFDATLLAQPPLDSPFDREAAATRSSRNSLERLMRRVGTRHIGLEPEGEAELSDWAALTLSVTTLRPRPKAEVGKQVAELGNGVRVRPHPALQARARLIGLPQATRGGANLPPYLPDLEGVEPFRLTPPQGRDAGLGALELSEINDPKAVSEAQPLELEFDLPLEERDRLIAVGYDAKQKLWLPLGFGGPLPVKGEAGGSYVRLERLPTPAPAPLAGERGLIDSVKLMLFKLVGQKLGLPFDYPRLSAITVPELGKVEYEPDAAKVRAKVARAKKVLLYVHGILGHTKDLAYSAGSKVRLGEGEAALQEGYDLLLAFDYENIHTSIKDNGRLLRQKLEAAGFGPGDGKTLHVVAHSMGGLVSRWMVEQEGGKAFVDHLIVMGTPSGGSPWASVQQFASTALALGMNGAAALAWPLRLVGGLLGAVEAVDNSLDEMQPGSEFLKTLGHSPDPALPYTVIAGTASVKRGSSAKSLVKRILDNFPNAIRFVAPSVFLGQPNDLAASVASVHSLDPQRQPRPALLTVGSDHFSYLEPDVTLPEVIRALR</sequence>
<dbReference type="InterPro" id="IPR011600">
    <property type="entry name" value="Pept_C14_caspase"/>
</dbReference>
<dbReference type="Gene3D" id="3.40.50.1460">
    <property type="match status" value="1"/>
</dbReference>
<dbReference type="EMBL" id="QXDL01000178">
    <property type="protein sequence ID" value="RIH81392.1"/>
    <property type="molecule type" value="Genomic_DNA"/>
</dbReference>
<dbReference type="GO" id="GO:0004197">
    <property type="term" value="F:cysteine-type endopeptidase activity"/>
    <property type="evidence" value="ECO:0007669"/>
    <property type="project" value="InterPro"/>
</dbReference>
<organism evidence="3 4">
    <name type="scientific">Calidithermus terrae</name>
    <dbReference type="NCBI Taxonomy" id="1408545"/>
    <lineage>
        <taxon>Bacteria</taxon>
        <taxon>Thermotogati</taxon>
        <taxon>Deinococcota</taxon>
        <taxon>Deinococci</taxon>
        <taxon>Thermales</taxon>
        <taxon>Thermaceae</taxon>
        <taxon>Calidithermus</taxon>
    </lineage>
</organism>
<comment type="caution">
    <text evidence="3">The sequence shown here is derived from an EMBL/GenBank/DDBJ whole genome shotgun (WGS) entry which is preliminary data.</text>
</comment>
<dbReference type="Proteomes" id="UP000265715">
    <property type="component" value="Unassembled WGS sequence"/>
</dbReference>
<gene>
    <name evidence="3" type="ORF">Mterra_03198</name>
</gene>
<dbReference type="Pfam" id="PF24096">
    <property type="entry name" value="DUF7379"/>
    <property type="match status" value="1"/>
</dbReference>
<evidence type="ECO:0000313" key="4">
    <source>
        <dbReference type="Proteomes" id="UP000265715"/>
    </source>
</evidence>
<dbReference type="PANTHER" id="PTHR48104:SF30">
    <property type="entry name" value="METACASPASE-1"/>
    <property type="match status" value="1"/>
</dbReference>
<keyword evidence="4" id="KW-1185">Reference proteome</keyword>
<feature type="domain" description="DUF7379" evidence="2">
    <location>
        <begin position="887"/>
        <end position="1054"/>
    </location>
</feature>
<reference evidence="3 4" key="1">
    <citation type="submission" date="2018-08" db="EMBL/GenBank/DDBJ databases">
        <title>Meiothermus terrae DSM 26712 genome sequencing project.</title>
        <authorList>
            <person name="Da Costa M.S."/>
            <person name="Albuquerque L."/>
            <person name="Raposo P."/>
            <person name="Froufe H.J.C."/>
            <person name="Barroso C.S."/>
            <person name="Egas C."/>
        </authorList>
    </citation>
    <scope>NUCLEOTIDE SEQUENCE [LARGE SCALE GENOMIC DNA]</scope>
    <source>
        <strain evidence="3 4">DSM 26712</strain>
    </source>
</reference>
<protein>
    <submittedName>
        <fullName evidence="3">Caspase domain protein</fullName>
    </submittedName>
</protein>
<dbReference type="OrthoDB" id="9759662at2"/>
<dbReference type="GO" id="GO:0005737">
    <property type="term" value="C:cytoplasm"/>
    <property type="evidence" value="ECO:0007669"/>
    <property type="project" value="TreeGrafter"/>
</dbReference>
<dbReference type="InterPro" id="IPR055803">
    <property type="entry name" value="DUF7379"/>
</dbReference>
<dbReference type="GO" id="GO:0006508">
    <property type="term" value="P:proteolysis"/>
    <property type="evidence" value="ECO:0007669"/>
    <property type="project" value="InterPro"/>
</dbReference>
<dbReference type="InterPro" id="IPR029058">
    <property type="entry name" value="AB_hydrolase_fold"/>
</dbReference>
<proteinExistence type="predicted"/>
<dbReference type="RefSeq" id="WP_119316135.1">
    <property type="nucleotide sequence ID" value="NZ_QXDL01000178.1"/>
</dbReference>
<evidence type="ECO:0000259" key="2">
    <source>
        <dbReference type="Pfam" id="PF24096"/>
    </source>
</evidence>
<dbReference type="InterPro" id="IPR050452">
    <property type="entry name" value="Metacaspase"/>
</dbReference>
<accession>A0A399EGM3</accession>
<dbReference type="Gene3D" id="3.40.50.1820">
    <property type="entry name" value="alpha/beta hydrolase"/>
    <property type="match status" value="1"/>
</dbReference>
<feature type="domain" description="Peptidase C14 caspase" evidence="1">
    <location>
        <begin position="6"/>
        <end position="270"/>
    </location>
</feature>
<dbReference type="AlphaFoldDB" id="A0A399EGM3"/>
<dbReference type="PANTHER" id="PTHR48104">
    <property type="entry name" value="METACASPASE-4"/>
    <property type="match status" value="1"/>
</dbReference>
<dbReference type="Pfam" id="PF00656">
    <property type="entry name" value="Peptidase_C14"/>
    <property type="match status" value="1"/>
</dbReference>
<dbReference type="SUPFAM" id="SSF53474">
    <property type="entry name" value="alpha/beta-Hydrolases"/>
    <property type="match status" value="1"/>
</dbReference>